<dbReference type="PRINTS" id="PR00359">
    <property type="entry name" value="BP450"/>
</dbReference>
<keyword evidence="11" id="KW-1185">Reference proteome</keyword>
<gene>
    <name evidence="10" type="ORF">O3I_021950</name>
</gene>
<dbReference type="Pfam" id="PF00067">
    <property type="entry name" value="p450"/>
    <property type="match status" value="1"/>
</dbReference>
<protein>
    <submittedName>
        <fullName evidence="10">Cytochrome P450 monooxygenase</fullName>
    </submittedName>
</protein>
<dbReference type="HOGENOM" id="CLU_033716_1_2_11"/>
<dbReference type="CDD" id="cd11029">
    <property type="entry name" value="CYP107-like"/>
    <property type="match status" value="1"/>
</dbReference>
<dbReference type="EMBL" id="CP003876">
    <property type="protein sequence ID" value="AFU02345.1"/>
    <property type="molecule type" value="Genomic_DNA"/>
</dbReference>
<sequence>MEQRDSTSFRVERVGGSWSPASEPEENVMELDPIVLDVTGADIQGESARIRRHGPVTRVVLPGGVPVWSVTDASVMRGLLTDARVSKDPRQHWAAFGRGEIPADWPLRSWVAVDNMFTAYGAEHRRLRKLVSAAFTHRRTTLMRPRIEAIVAARLDDLAALPAGDVVDLRQHFAYPVPIRVISELIGVPEHLTAPLHACVDRFFDTSGPREDPVAGYLEMSGLVGELVAYRRVQPGDDVTTVLITTYDEAGTRLSEKELVDTLMLIITAGHETTVNLLDQAIFALLTRPWQLADVLDERASWADVVEETLRYQAPLAHLLLRYAVEDLDIEGTRIAQGEAILASYAAIGRDPKVHGPTADEFDVHRATRDRHLAFGHGVHHCLGAPLARLEAQVALPALFARFPGLRLAVEPSELAPVGSFISNGHARLPVALGSAASRFVGSDSVVTQSK</sequence>
<evidence type="ECO:0000256" key="7">
    <source>
        <dbReference type="ARBA" id="ARBA00023033"/>
    </source>
</evidence>
<name>K0EZN1_NOCB7</name>
<dbReference type="GO" id="GO:0005506">
    <property type="term" value="F:iron ion binding"/>
    <property type="evidence" value="ECO:0007669"/>
    <property type="project" value="InterPro"/>
</dbReference>
<evidence type="ECO:0000256" key="9">
    <source>
        <dbReference type="SAM" id="MobiDB-lite"/>
    </source>
</evidence>
<evidence type="ECO:0000313" key="11">
    <source>
        <dbReference type="Proteomes" id="UP000006304"/>
    </source>
</evidence>
<dbReference type="Proteomes" id="UP000006304">
    <property type="component" value="Chromosome"/>
</dbReference>
<evidence type="ECO:0000256" key="8">
    <source>
        <dbReference type="RuleBase" id="RU000461"/>
    </source>
</evidence>
<evidence type="ECO:0000256" key="2">
    <source>
        <dbReference type="ARBA" id="ARBA00010617"/>
    </source>
</evidence>
<keyword evidence="3 8" id="KW-0349">Heme</keyword>
<dbReference type="InterPro" id="IPR001128">
    <property type="entry name" value="Cyt_P450"/>
</dbReference>
<evidence type="ECO:0000256" key="6">
    <source>
        <dbReference type="ARBA" id="ARBA00023004"/>
    </source>
</evidence>
<dbReference type="GO" id="GO:0016705">
    <property type="term" value="F:oxidoreductase activity, acting on paired donors, with incorporation or reduction of molecular oxygen"/>
    <property type="evidence" value="ECO:0007669"/>
    <property type="project" value="InterPro"/>
</dbReference>
<dbReference type="InterPro" id="IPR036396">
    <property type="entry name" value="Cyt_P450_sf"/>
</dbReference>
<dbReference type="InterPro" id="IPR002397">
    <property type="entry name" value="Cyt_P450_B"/>
</dbReference>
<dbReference type="PANTHER" id="PTHR46696">
    <property type="entry name" value="P450, PUTATIVE (EUROFUNG)-RELATED"/>
    <property type="match status" value="1"/>
</dbReference>
<dbReference type="PRINTS" id="PR00385">
    <property type="entry name" value="P450"/>
</dbReference>
<comment type="cofactor">
    <cofactor evidence="1">
        <name>heme</name>
        <dbReference type="ChEBI" id="CHEBI:30413"/>
    </cofactor>
</comment>
<keyword evidence="5 8" id="KW-0560">Oxidoreductase</keyword>
<keyword evidence="7 8" id="KW-0503">Monooxygenase</keyword>
<dbReference type="Gene3D" id="1.10.630.10">
    <property type="entry name" value="Cytochrome P450"/>
    <property type="match status" value="1"/>
</dbReference>
<dbReference type="InterPro" id="IPR017972">
    <property type="entry name" value="Cyt_P450_CS"/>
</dbReference>
<feature type="compositionally biased region" description="Basic and acidic residues" evidence="9">
    <location>
        <begin position="1"/>
        <end position="13"/>
    </location>
</feature>
<keyword evidence="4 8" id="KW-0479">Metal-binding</keyword>
<evidence type="ECO:0000256" key="5">
    <source>
        <dbReference type="ARBA" id="ARBA00023002"/>
    </source>
</evidence>
<dbReference type="PROSITE" id="PS00086">
    <property type="entry name" value="CYTOCHROME_P450"/>
    <property type="match status" value="1"/>
</dbReference>
<evidence type="ECO:0000313" key="10">
    <source>
        <dbReference type="EMBL" id="AFU02345.1"/>
    </source>
</evidence>
<dbReference type="SUPFAM" id="SSF48264">
    <property type="entry name" value="Cytochrome P450"/>
    <property type="match status" value="1"/>
</dbReference>
<dbReference type="KEGG" id="nbr:O3I_021950"/>
<evidence type="ECO:0000256" key="4">
    <source>
        <dbReference type="ARBA" id="ARBA00022723"/>
    </source>
</evidence>
<reference evidence="10 11" key="1">
    <citation type="journal article" date="2012" name="J. Bacteriol.">
        <title>Complete genome sequence of Nocardia brasiliensis HUJEG-1.</title>
        <authorList>
            <person name="Vera-Cabrera L."/>
            <person name="Ortiz-Lopez R."/>
            <person name="Elizondo-Gonzalez R."/>
            <person name="Perez-Maya A.A."/>
            <person name="Ocampo-Candiani J."/>
        </authorList>
    </citation>
    <scope>NUCLEOTIDE SEQUENCE [LARGE SCALE GENOMIC DNA]</scope>
    <source>
        <strain evidence="11">ATCC 700358</strain>
    </source>
</reference>
<dbReference type="GO" id="GO:0004497">
    <property type="term" value="F:monooxygenase activity"/>
    <property type="evidence" value="ECO:0007669"/>
    <property type="project" value="UniProtKB-KW"/>
</dbReference>
<feature type="region of interest" description="Disordered" evidence="9">
    <location>
        <begin position="1"/>
        <end position="25"/>
    </location>
</feature>
<evidence type="ECO:0000256" key="1">
    <source>
        <dbReference type="ARBA" id="ARBA00001971"/>
    </source>
</evidence>
<accession>K0EZN1</accession>
<keyword evidence="6 8" id="KW-0408">Iron</keyword>
<evidence type="ECO:0000256" key="3">
    <source>
        <dbReference type="ARBA" id="ARBA00022617"/>
    </source>
</evidence>
<dbReference type="FunFam" id="1.10.630.10:FF:000018">
    <property type="entry name" value="Cytochrome P450 monooxygenase"/>
    <property type="match status" value="1"/>
</dbReference>
<dbReference type="eggNOG" id="COG2124">
    <property type="taxonomic scope" value="Bacteria"/>
</dbReference>
<proteinExistence type="inferred from homology"/>
<comment type="similarity">
    <text evidence="2 8">Belongs to the cytochrome P450 family.</text>
</comment>
<dbReference type="STRING" id="1133849.O3I_021950"/>
<dbReference type="AlphaFoldDB" id="K0EZN1"/>
<dbReference type="GO" id="GO:0020037">
    <property type="term" value="F:heme binding"/>
    <property type="evidence" value="ECO:0007669"/>
    <property type="project" value="InterPro"/>
</dbReference>
<organism evidence="10 11">
    <name type="scientific">Nocardia brasiliensis (strain ATCC 700358 / HUJEG-1)</name>
    <dbReference type="NCBI Taxonomy" id="1133849"/>
    <lineage>
        <taxon>Bacteria</taxon>
        <taxon>Bacillati</taxon>
        <taxon>Actinomycetota</taxon>
        <taxon>Actinomycetes</taxon>
        <taxon>Mycobacteriales</taxon>
        <taxon>Nocardiaceae</taxon>
        <taxon>Nocardia</taxon>
    </lineage>
</organism>
<dbReference type="PANTHER" id="PTHR46696:SF1">
    <property type="entry name" value="CYTOCHROME P450 YJIB-RELATED"/>
    <property type="match status" value="1"/>
</dbReference>